<gene>
    <name evidence="3" type="ORF">AAU01_12700</name>
</gene>
<dbReference type="EMBL" id="BJMD01000007">
    <property type="protein sequence ID" value="GEB18515.1"/>
    <property type="molecule type" value="Genomic_DNA"/>
</dbReference>
<sequence length="211" mass="22590">MSTPKPTTSTGLVDPLTGRAVRRHTDTGTYFVKASGTAHFWGRVLDAVVFLVGYLVLAVIVAVVRESMMNSGSALGYNDALWLTLYVVLWFAGLYVYGMIWGSVGSVGDAAAGMRSVRIKNGTTAGAWLGGWRAICWSFFPFFVVMLIASAISGGGDDTWDPKFAAIDRRSGIAQGQQPVPDPKVAAAEQAAATDRQNLPNLYGQRPDARP</sequence>
<keyword evidence="2" id="KW-0472">Membrane</keyword>
<protein>
    <recommendedName>
        <fullName evidence="5">RDD family protein</fullName>
    </recommendedName>
</protein>
<dbReference type="Proteomes" id="UP000317715">
    <property type="component" value="Unassembled WGS sequence"/>
</dbReference>
<reference evidence="3 4" key="1">
    <citation type="submission" date="2019-06" db="EMBL/GenBank/DDBJ databases">
        <title>Whole genome shotgun sequence of Paenarthrobacter aurescens NBRC 12136.</title>
        <authorList>
            <person name="Hosoyama A."/>
            <person name="Uohara A."/>
            <person name="Ohji S."/>
            <person name="Ichikawa N."/>
        </authorList>
    </citation>
    <scope>NUCLEOTIDE SEQUENCE [LARGE SCALE GENOMIC DNA]</scope>
    <source>
        <strain evidence="3 4">NBRC 12136</strain>
    </source>
</reference>
<proteinExistence type="predicted"/>
<organism evidence="3 4">
    <name type="scientific">Paenarthrobacter aurescens</name>
    <name type="common">Arthrobacter aurescens</name>
    <dbReference type="NCBI Taxonomy" id="43663"/>
    <lineage>
        <taxon>Bacteria</taxon>
        <taxon>Bacillati</taxon>
        <taxon>Actinomycetota</taxon>
        <taxon>Actinomycetes</taxon>
        <taxon>Micrococcales</taxon>
        <taxon>Micrococcaceae</taxon>
        <taxon>Paenarthrobacter</taxon>
    </lineage>
</organism>
<feature type="transmembrane region" description="Helical" evidence="2">
    <location>
        <begin position="83"/>
        <end position="104"/>
    </location>
</feature>
<evidence type="ECO:0000256" key="1">
    <source>
        <dbReference type="SAM" id="MobiDB-lite"/>
    </source>
</evidence>
<name>A0A4Y3NDK9_PAEAU</name>
<dbReference type="GeneID" id="97299149"/>
<dbReference type="RefSeq" id="WP_141282732.1">
    <property type="nucleotide sequence ID" value="NZ_BJMD01000007.1"/>
</dbReference>
<accession>A0A4Y3NDK9</accession>
<evidence type="ECO:0000313" key="4">
    <source>
        <dbReference type="Proteomes" id="UP000317715"/>
    </source>
</evidence>
<evidence type="ECO:0000313" key="3">
    <source>
        <dbReference type="EMBL" id="GEB18515.1"/>
    </source>
</evidence>
<comment type="caution">
    <text evidence="3">The sequence shown here is derived from an EMBL/GenBank/DDBJ whole genome shotgun (WGS) entry which is preliminary data.</text>
</comment>
<evidence type="ECO:0008006" key="5">
    <source>
        <dbReference type="Google" id="ProtNLM"/>
    </source>
</evidence>
<keyword evidence="2" id="KW-0812">Transmembrane</keyword>
<feature type="transmembrane region" description="Helical" evidence="2">
    <location>
        <begin position="44"/>
        <end position="63"/>
    </location>
</feature>
<dbReference type="AlphaFoldDB" id="A0A4Y3NDK9"/>
<evidence type="ECO:0000256" key="2">
    <source>
        <dbReference type="SAM" id="Phobius"/>
    </source>
</evidence>
<feature type="region of interest" description="Disordered" evidence="1">
    <location>
        <begin position="173"/>
        <end position="211"/>
    </location>
</feature>
<dbReference type="OrthoDB" id="3405506at2"/>
<feature type="transmembrane region" description="Helical" evidence="2">
    <location>
        <begin position="125"/>
        <end position="152"/>
    </location>
</feature>
<keyword evidence="2" id="KW-1133">Transmembrane helix</keyword>
<keyword evidence="4" id="KW-1185">Reference proteome</keyword>